<accession>A0A6G1JEI1</accession>
<dbReference type="OrthoDB" id="6133115at2759"/>
<evidence type="ECO:0000259" key="2">
    <source>
        <dbReference type="PROSITE" id="PS00028"/>
    </source>
</evidence>
<evidence type="ECO:0000313" key="3">
    <source>
        <dbReference type="EMBL" id="KAF2688848.1"/>
    </source>
</evidence>
<feature type="region of interest" description="Disordered" evidence="1">
    <location>
        <begin position="226"/>
        <end position="252"/>
    </location>
</feature>
<dbReference type="Proteomes" id="UP000799291">
    <property type="component" value="Unassembled WGS sequence"/>
</dbReference>
<gene>
    <name evidence="3" type="ORF">K458DRAFT_385013</name>
</gene>
<dbReference type="PANTHER" id="PTHR35391">
    <property type="entry name" value="C2H2-TYPE DOMAIN-CONTAINING PROTEIN-RELATED"/>
    <property type="match status" value="1"/>
</dbReference>
<feature type="compositionally biased region" description="Polar residues" evidence="1">
    <location>
        <begin position="235"/>
        <end position="245"/>
    </location>
</feature>
<proteinExistence type="predicted"/>
<feature type="region of interest" description="Disordered" evidence="1">
    <location>
        <begin position="471"/>
        <end position="493"/>
    </location>
</feature>
<feature type="region of interest" description="Disordered" evidence="1">
    <location>
        <begin position="587"/>
        <end position="608"/>
    </location>
</feature>
<reference evidence="3" key="1">
    <citation type="journal article" date="2020" name="Stud. Mycol.">
        <title>101 Dothideomycetes genomes: a test case for predicting lifestyles and emergence of pathogens.</title>
        <authorList>
            <person name="Haridas S."/>
            <person name="Albert R."/>
            <person name="Binder M."/>
            <person name="Bloem J."/>
            <person name="Labutti K."/>
            <person name="Salamov A."/>
            <person name="Andreopoulos B."/>
            <person name="Baker S."/>
            <person name="Barry K."/>
            <person name="Bills G."/>
            <person name="Bluhm B."/>
            <person name="Cannon C."/>
            <person name="Castanera R."/>
            <person name="Culley D."/>
            <person name="Daum C."/>
            <person name="Ezra D."/>
            <person name="Gonzalez J."/>
            <person name="Henrissat B."/>
            <person name="Kuo A."/>
            <person name="Liang C."/>
            <person name="Lipzen A."/>
            <person name="Lutzoni F."/>
            <person name="Magnuson J."/>
            <person name="Mondo S."/>
            <person name="Nolan M."/>
            <person name="Ohm R."/>
            <person name="Pangilinan J."/>
            <person name="Park H.-J."/>
            <person name="Ramirez L."/>
            <person name="Alfaro M."/>
            <person name="Sun H."/>
            <person name="Tritt A."/>
            <person name="Yoshinaga Y."/>
            <person name="Zwiers L.-H."/>
            <person name="Turgeon B."/>
            <person name="Goodwin S."/>
            <person name="Spatafora J."/>
            <person name="Crous P."/>
            <person name="Grigoriev I."/>
        </authorList>
    </citation>
    <scope>NUCLEOTIDE SEQUENCE</scope>
    <source>
        <strain evidence="3">CBS 122367</strain>
    </source>
</reference>
<dbReference type="InterPro" id="IPR058925">
    <property type="entry name" value="zf-C2H2_AcuF"/>
</dbReference>
<sequence length="608" mass="68420">MDSAPLIASRVHLVGGDFVSLEHALRDTTYFSAQVTPEAVKDEFDRFKIWAGNIAAHRKGRRSLEYRLRDAAHLKDETHNLLTALHESLQRAMEIVTGLRKPWDELPDTGSDSGSDVDSVLSQDTTQKNDTELKQLLVSAETTTTCLFRLSMAVRDPAPESQHRSTITIDKSYFEEYDILHVKSKFPACDDRLAERLGRAISGRRRYLSYREEHHKKLAKNVESIGFEETKTEHTTNSTEATSVPTGEDKGLVDDDTLSQTSYASSASLTAPIRVPPLPVEAHEQEQFECPFCFMIVSIHTTAGWKQQVYRDLHPYSCTFDICTTGDRLYDSRHAWFNHELEAHRASWQCVEGCDKTFTAKDDFQDHVSSKHADLASPNMLAALERTSRMGADLSARISCPLCRMSLTLRALKRHLGGHQQQLALFALPINVESTEWSVQDAAQDEDQVSSNSNVDVGVGEIRQTAEEPAFEDTTTPDGEMRFSSSPSGSILDLGEADRRFTFSSLSGGVRTAPTEHPKTAEQAIDEDFPEGTRWTRIDRRLVNPQALQEAGEDFEERADSVFVLRALRKLEIQDLADRTKEIREAREKEYEKDAEINEPKTAPDVDR</sequence>
<dbReference type="PROSITE" id="PS00028">
    <property type="entry name" value="ZINC_FINGER_C2H2_1"/>
    <property type="match status" value="1"/>
</dbReference>
<evidence type="ECO:0000256" key="1">
    <source>
        <dbReference type="SAM" id="MobiDB-lite"/>
    </source>
</evidence>
<feature type="compositionally biased region" description="Polar residues" evidence="1">
    <location>
        <begin position="473"/>
        <end position="489"/>
    </location>
</feature>
<feature type="compositionally biased region" description="Low complexity" evidence="1">
    <location>
        <begin position="108"/>
        <end position="124"/>
    </location>
</feature>
<dbReference type="SMART" id="SM00355">
    <property type="entry name" value="ZnF_C2H2"/>
    <property type="match status" value="3"/>
</dbReference>
<evidence type="ECO:0000313" key="4">
    <source>
        <dbReference type="Proteomes" id="UP000799291"/>
    </source>
</evidence>
<dbReference type="EMBL" id="MU005573">
    <property type="protein sequence ID" value="KAF2688848.1"/>
    <property type="molecule type" value="Genomic_DNA"/>
</dbReference>
<keyword evidence="4" id="KW-1185">Reference proteome</keyword>
<organism evidence="3 4">
    <name type="scientific">Lentithecium fluviatile CBS 122367</name>
    <dbReference type="NCBI Taxonomy" id="1168545"/>
    <lineage>
        <taxon>Eukaryota</taxon>
        <taxon>Fungi</taxon>
        <taxon>Dikarya</taxon>
        <taxon>Ascomycota</taxon>
        <taxon>Pezizomycotina</taxon>
        <taxon>Dothideomycetes</taxon>
        <taxon>Pleosporomycetidae</taxon>
        <taxon>Pleosporales</taxon>
        <taxon>Massarineae</taxon>
        <taxon>Lentitheciaceae</taxon>
        <taxon>Lentithecium</taxon>
    </lineage>
</organism>
<dbReference type="InterPro" id="IPR013087">
    <property type="entry name" value="Znf_C2H2_type"/>
</dbReference>
<dbReference type="AlphaFoldDB" id="A0A6G1JEI1"/>
<name>A0A6G1JEI1_9PLEO</name>
<feature type="domain" description="C2H2-type" evidence="2">
    <location>
        <begin position="350"/>
        <end position="372"/>
    </location>
</feature>
<dbReference type="Pfam" id="PF26082">
    <property type="entry name" value="zf-C2H2_AcuF"/>
    <property type="match status" value="1"/>
</dbReference>
<dbReference type="Pfam" id="PF26118">
    <property type="entry name" value="DUF8035"/>
    <property type="match status" value="1"/>
</dbReference>
<feature type="region of interest" description="Disordered" evidence="1">
    <location>
        <begin position="104"/>
        <end position="126"/>
    </location>
</feature>
<dbReference type="InterPro" id="IPR058348">
    <property type="entry name" value="DUF8035"/>
</dbReference>
<protein>
    <recommendedName>
        <fullName evidence="2">C2H2-type domain-containing protein</fullName>
    </recommendedName>
</protein>
<dbReference type="PANTHER" id="PTHR35391:SF7">
    <property type="entry name" value="C2H2-TYPE DOMAIN-CONTAINING PROTEIN"/>
    <property type="match status" value="1"/>
</dbReference>